<dbReference type="InterPro" id="IPR042086">
    <property type="entry name" value="MeTrfase_capping"/>
</dbReference>
<dbReference type="OrthoDB" id="1523883at2759"/>
<gene>
    <name evidence="6" type="primary">LOC116187734</name>
</gene>
<evidence type="ECO:0000256" key="2">
    <source>
        <dbReference type="ARBA" id="ARBA00022679"/>
    </source>
</evidence>
<keyword evidence="1" id="KW-0489">Methyltransferase</keyword>
<organism evidence="5 6">
    <name type="scientific">Punica granatum</name>
    <name type="common">Pomegranate</name>
    <dbReference type="NCBI Taxonomy" id="22663"/>
    <lineage>
        <taxon>Eukaryota</taxon>
        <taxon>Viridiplantae</taxon>
        <taxon>Streptophyta</taxon>
        <taxon>Embryophyta</taxon>
        <taxon>Tracheophyta</taxon>
        <taxon>Spermatophyta</taxon>
        <taxon>Magnoliopsida</taxon>
        <taxon>eudicotyledons</taxon>
        <taxon>Gunneridae</taxon>
        <taxon>Pentapetalae</taxon>
        <taxon>rosids</taxon>
        <taxon>malvids</taxon>
        <taxon>Myrtales</taxon>
        <taxon>Lythraceae</taxon>
        <taxon>Punica</taxon>
    </lineage>
</organism>
<keyword evidence="4" id="KW-0460">Magnesium</keyword>
<dbReference type="GO" id="GO:0046872">
    <property type="term" value="F:metal ion binding"/>
    <property type="evidence" value="ECO:0007669"/>
    <property type="project" value="UniProtKB-KW"/>
</dbReference>
<dbReference type="PANTHER" id="PTHR31009">
    <property type="entry name" value="S-ADENOSYL-L-METHIONINE:CARBOXYL METHYLTRANSFERASE FAMILY PROTEIN"/>
    <property type="match status" value="1"/>
</dbReference>
<dbReference type="InterPro" id="IPR005299">
    <property type="entry name" value="MeTrfase_7"/>
</dbReference>
<dbReference type="InterPro" id="IPR029063">
    <property type="entry name" value="SAM-dependent_MTases_sf"/>
</dbReference>
<protein>
    <submittedName>
        <fullName evidence="6">Benzoate carboxyl methyltransferase-like</fullName>
    </submittedName>
</protein>
<sequence>SFYGRLFPSRSLHFVHSSYSVHWLSQIGHRTDTSFRSTLLKEMMRFIERYELRKSPANLILSLPPAKTAALLWWWLSRSLVEMADEGLVEAADIDSFNLPLYPPYKHEVRDVVEEEGSFTINRLETFEVNWDPFCHEDDENCLFDKLKSGRNVADCVRSATEPILRSHFGERLMMDDLFERYARLVGEHLSVEKTKHFNIAVSMTRK</sequence>
<dbReference type="Proteomes" id="UP000515151">
    <property type="component" value="Chromosome 8"/>
</dbReference>
<proteinExistence type="predicted"/>
<keyword evidence="2" id="KW-0808">Transferase</keyword>
<dbReference type="RefSeq" id="XP_031372509.1">
    <property type="nucleotide sequence ID" value="XM_031516649.1"/>
</dbReference>
<reference evidence="6" key="2">
    <citation type="submission" date="2025-08" db="UniProtKB">
        <authorList>
            <consortium name="RefSeq"/>
        </authorList>
    </citation>
    <scope>IDENTIFICATION</scope>
    <source>
        <tissue evidence="6">Leaf</tissue>
    </source>
</reference>
<feature type="non-terminal residue" evidence="6">
    <location>
        <position position="1"/>
    </location>
</feature>
<dbReference type="GO" id="GO:0032259">
    <property type="term" value="P:methylation"/>
    <property type="evidence" value="ECO:0007669"/>
    <property type="project" value="UniProtKB-KW"/>
</dbReference>
<dbReference type="Pfam" id="PF03492">
    <property type="entry name" value="Methyltransf_7"/>
    <property type="match status" value="2"/>
</dbReference>
<keyword evidence="3" id="KW-0479">Metal-binding</keyword>
<evidence type="ECO:0000313" key="6">
    <source>
        <dbReference type="RefSeq" id="XP_031372509.1"/>
    </source>
</evidence>
<dbReference type="GeneID" id="116187734"/>
<reference evidence="5" key="1">
    <citation type="journal article" date="2020" name="Plant Biotechnol. J.">
        <title>The pomegranate (Punica granatum L.) draft genome dissects genetic divergence between soft- and hard-seeded cultivars.</title>
        <authorList>
            <person name="Luo X."/>
            <person name="Li H."/>
            <person name="Wu Z."/>
            <person name="Yao W."/>
            <person name="Zhao P."/>
            <person name="Cao D."/>
            <person name="Yu H."/>
            <person name="Li K."/>
            <person name="Poudel K."/>
            <person name="Zhao D."/>
            <person name="Zhang F."/>
            <person name="Xia X."/>
            <person name="Chen L."/>
            <person name="Wang Q."/>
            <person name="Jing D."/>
            <person name="Cao S."/>
        </authorList>
    </citation>
    <scope>NUCLEOTIDE SEQUENCE [LARGE SCALE GENOMIC DNA]</scope>
    <source>
        <strain evidence="5">cv. Tunisia</strain>
    </source>
</reference>
<evidence type="ECO:0000256" key="4">
    <source>
        <dbReference type="ARBA" id="ARBA00022842"/>
    </source>
</evidence>
<evidence type="ECO:0000313" key="5">
    <source>
        <dbReference type="Proteomes" id="UP000515151"/>
    </source>
</evidence>
<keyword evidence="5" id="KW-1185">Reference proteome</keyword>
<dbReference type="GO" id="GO:0008168">
    <property type="term" value="F:methyltransferase activity"/>
    <property type="evidence" value="ECO:0007669"/>
    <property type="project" value="UniProtKB-KW"/>
</dbReference>
<evidence type="ECO:0000256" key="3">
    <source>
        <dbReference type="ARBA" id="ARBA00022723"/>
    </source>
</evidence>
<dbReference type="Gene3D" id="1.10.1200.270">
    <property type="entry name" value="Methyltransferase, alpha-helical capping domain"/>
    <property type="match status" value="1"/>
</dbReference>
<dbReference type="SUPFAM" id="SSF53335">
    <property type="entry name" value="S-adenosyl-L-methionine-dependent methyltransferases"/>
    <property type="match status" value="1"/>
</dbReference>
<accession>A0A6P8BQA4</accession>
<evidence type="ECO:0000256" key="1">
    <source>
        <dbReference type="ARBA" id="ARBA00022603"/>
    </source>
</evidence>
<name>A0A6P8BQA4_PUNGR</name>
<dbReference type="AlphaFoldDB" id="A0A6P8BQA4"/>